<reference evidence="1" key="1">
    <citation type="submission" date="2021-06" db="EMBL/GenBank/DDBJ databases">
        <authorList>
            <person name="Kallberg Y."/>
            <person name="Tangrot J."/>
            <person name="Rosling A."/>
        </authorList>
    </citation>
    <scope>NUCLEOTIDE SEQUENCE</scope>
    <source>
        <strain evidence="1">CL356</strain>
    </source>
</reference>
<keyword evidence="2" id="KW-1185">Reference proteome</keyword>
<name>A0ACA9KNF7_9GLOM</name>
<dbReference type="Proteomes" id="UP000789525">
    <property type="component" value="Unassembled WGS sequence"/>
</dbReference>
<gene>
    <name evidence="1" type="ORF">ACOLOM_LOCUS2001</name>
</gene>
<accession>A0ACA9KNF7</accession>
<evidence type="ECO:0000313" key="1">
    <source>
        <dbReference type="EMBL" id="CAG8481381.1"/>
    </source>
</evidence>
<dbReference type="EMBL" id="CAJVPT010002445">
    <property type="protein sequence ID" value="CAG8481381.1"/>
    <property type="molecule type" value="Genomic_DNA"/>
</dbReference>
<proteinExistence type="predicted"/>
<organism evidence="1 2">
    <name type="scientific">Acaulospora colombiana</name>
    <dbReference type="NCBI Taxonomy" id="27376"/>
    <lineage>
        <taxon>Eukaryota</taxon>
        <taxon>Fungi</taxon>
        <taxon>Fungi incertae sedis</taxon>
        <taxon>Mucoromycota</taxon>
        <taxon>Glomeromycotina</taxon>
        <taxon>Glomeromycetes</taxon>
        <taxon>Diversisporales</taxon>
        <taxon>Acaulosporaceae</taxon>
        <taxon>Acaulospora</taxon>
    </lineage>
</organism>
<protein>
    <submittedName>
        <fullName evidence="1">14305_t:CDS:1</fullName>
    </submittedName>
</protein>
<comment type="caution">
    <text evidence="1">The sequence shown here is derived from an EMBL/GenBank/DDBJ whole genome shotgun (WGS) entry which is preliminary data.</text>
</comment>
<sequence>MDTEFLNSLSKDFVKLLCNSEDYNVIIKVGESPNIENFKAHSCVLRARSPYFYSALSGNWAKTEGNAIIFEKSNISSQTFQMVLEYLYSGTISLDQSHPTHLLDLLVAADELILTELVKYLKDFLLNSHHKWICQHPLQVLYHTAFRLESCKELQELCLKIICENPTLIFGTTAFLTIDEPVLVSILQRDDLQIDEVEIWDFLIRWGIAHTRTPGLDADVSKWSNDDFSALKSTLQNCIPLVKFSHISPDEIPSRLSPFNRILTSSDKCLREEDSMFKTLIDSKIIKLKHASLISHWIDLEEDKKRVYRESPSHEFKLLLRGSRDGFSARKFHELCDHKGRTIVVMKVAGTGKIVGGYNPVSWRSGFFGRWIKTNDSFIFSFDDNENLNNSKICRILSQHSGMALFGADVRGPCFGNRDLWMSNFNNLSRQCSSQRSYYDKSVIDSNKFDVEDYEVFLISKNNIPKEEKIFSS</sequence>
<evidence type="ECO:0000313" key="2">
    <source>
        <dbReference type="Proteomes" id="UP000789525"/>
    </source>
</evidence>